<evidence type="ECO:0000259" key="10">
    <source>
        <dbReference type="Pfam" id="PF23358"/>
    </source>
</evidence>
<keyword evidence="4 8" id="KW-0812">Transmembrane</keyword>
<feature type="transmembrane region" description="Helical" evidence="8">
    <location>
        <begin position="423"/>
        <end position="447"/>
    </location>
</feature>
<dbReference type="PANTHER" id="PTHR10830">
    <property type="entry name" value="DOLICHYL-DIPHOSPHOOLIGOSACCHARIDE--PROTEIN GLYCOSYLTRANSFERASE 48 KDA SUBUNIT"/>
    <property type="match status" value="1"/>
</dbReference>
<comment type="function">
    <text evidence="8">Subunit of the oligosaccharyl transferase (OST) complex that catalyzes the initial transfer of a defined glycan (Glc(3)Man(9)GlcNAc(2) in eukaryotes) from the lipid carrier dolichol-pyrophosphate to an asparagine residue within an Asn-X-Ser/Thr consensus motif in nascent polypeptide chains, the first step in protein N-glycosylation. N-glycosylation occurs cotranslationally and the complex associates with the Sec61 complex at the channel-forming translocon complex that mediates protein translocation across the endoplasmic reticulum (ER).</text>
</comment>
<comment type="caution">
    <text evidence="11">The sequence shown here is derived from an EMBL/GenBank/DDBJ whole genome shotgun (WGS) entry which is preliminary data.</text>
</comment>
<feature type="domain" description="OST48 N-terminal" evidence="9">
    <location>
        <begin position="25"/>
        <end position="281"/>
    </location>
</feature>
<keyword evidence="5 8" id="KW-0256">Endoplasmic reticulum</keyword>
<evidence type="ECO:0000256" key="4">
    <source>
        <dbReference type="ARBA" id="ARBA00022692"/>
    </source>
</evidence>
<keyword evidence="6 8" id="KW-1133">Transmembrane helix</keyword>
<dbReference type="EMBL" id="JBFXLT010000048">
    <property type="protein sequence ID" value="KAL2812371.1"/>
    <property type="molecule type" value="Genomic_DNA"/>
</dbReference>
<keyword evidence="7 8" id="KW-0472">Membrane</keyword>
<feature type="chain" id="PRO_5044995249" description="Dolichyl-diphosphooligosaccharide--protein glycosyltransferase subunit WBP1" evidence="8">
    <location>
        <begin position="19"/>
        <end position="459"/>
    </location>
</feature>
<evidence type="ECO:0000256" key="3">
    <source>
        <dbReference type="ARBA" id="ARBA00008743"/>
    </source>
</evidence>
<dbReference type="InterPro" id="IPR005013">
    <property type="entry name" value="DDOST_48_kDa_subunit"/>
</dbReference>
<evidence type="ECO:0000259" key="9">
    <source>
        <dbReference type="Pfam" id="PF03345"/>
    </source>
</evidence>
<evidence type="ECO:0000313" key="11">
    <source>
        <dbReference type="EMBL" id="KAL2812371.1"/>
    </source>
</evidence>
<evidence type="ECO:0000256" key="2">
    <source>
        <dbReference type="ARBA" id="ARBA00004922"/>
    </source>
</evidence>
<evidence type="ECO:0000256" key="1">
    <source>
        <dbReference type="ARBA" id="ARBA00004479"/>
    </source>
</evidence>
<feature type="signal peptide" evidence="8">
    <location>
        <begin position="1"/>
        <end position="18"/>
    </location>
</feature>
<dbReference type="Proteomes" id="UP001610334">
    <property type="component" value="Unassembled WGS sequence"/>
</dbReference>
<evidence type="ECO:0000313" key="12">
    <source>
        <dbReference type="Proteomes" id="UP001610334"/>
    </source>
</evidence>
<dbReference type="PANTHER" id="PTHR10830:SF0">
    <property type="entry name" value="DOLICHYL-DIPHOSPHOOLIGOSACCHARIDE--PROTEIN GLYCOSYLTRANSFERASE 48 KDA SUBUNIT"/>
    <property type="match status" value="1"/>
</dbReference>
<accession>A0ABR4HA81</accession>
<organism evidence="11 12">
    <name type="scientific">Aspergillus granulosus</name>
    <dbReference type="NCBI Taxonomy" id="176169"/>
    <lineage>
        <taxon>Eukaryota</taxon>
        <taxon>Fungi</taxon>
        <taxon>Dikarya</taxon>
        <taxon>Ascomycota</taxon>
        <taxon>Pezizomycotina</taxon>
        <taxon>Eurotiomycetes</taxon>
        <taxon>Eurotiomycetidae</taxon>
        <taxon>Eurotiales</taxon>
        <taxon>Aspergillaceae</taxon>
        <taxon>Aspergillus</taxon>
        <taxon>Aspergillus subgen. Nidulantes</taxon>
    </lineage>
</organism>
<reference evidence="11 12" key="1">
    <citation type="submission" date="2024-07" db="EMBL/GenBank/DDBJ databases">
        <title>Section-level genome sequencing and comparative genomics of Aspergillus sections Usti and Cavernicolus.</title>
        <authorList>
            <consortium name="Lawrence Berkeley National Laboratory"/>
            <person name="Nybo J.L."/>
            <person name="Vesth T.C."/>
            <person name="Theobald S."/>
            <person name="Frisvad J.C."/>
            <person name="Larsen T.O."/>
            <person name="Kjaerboelling I."/>
            <person name="Rothschild-Mancinelli K."/>
            <person name="Lyhne E.K."/>
            <person name="Kogle M.E."/>
            <person name="Barry K."/>
            <person name="Clum A."/>
            <person name="Na H."/>
            <person name="Ledsgaard L."/>
            <person name="Lin J."/>
            <person name="Lipzen A."/>
            <person name="Kuo A."/>
            <person name="Riley R."/>
            <person name="Mondo S."/>
            <person name="Labutti K."/>
            <person name="Haridas S."/>
            <person name="Pangalinan J."/>
            <person name="Salamov A.A."/>
            <person name="Simmons B.A."/>
            <person name="Magnuson J.K."/>
            <person name="Chen J."/>
            <person name="Drula E."/>
            <person name="Henrissat B."/>
            <person name="Wiebenga A."/>
            <person name="Lubbers R.J."/>
            <person name="Gomes A.C."/>
            <person name="Makela M.R."/>
            <person name="Stajich J."/>
            <person name="Grigoriev I.V."/>
            <person name="Mortensen U.H."/>
            <person name="De Vries R.P."/>
            <person name="Baker S.E."/>
            <person name="Andersen M.R."/>
        </authorList>
    </citation>
    <scope>NUCLEOTIDE SEQUENCE [LARGE SCALE GENOMIC DNA]</scope>
    <source>
        <strain evidence="11 12">CBS 588.65</strain>
    </source>
</reference>
<gene>
    <name evidence="11" type="ORF">BJX63DRAFT_246667</name>
</gene>
<proteinExistence type="inferred from homology"/>
<evidence type="ECO:0000256" key="5">
    <source>
        <dbReference type="ARBA" id="ARBA00022824"/>
    </source>
</evidence>
<protein>
    <recommendedName>
        <fullName evidence="8">Dolichyl-diphosphooligosaccharide--protein glycosyltransferase subunit WBP1</fullName>
        <shortName evidence="8">Oligosaccharyl transferase subunit WBP1</shortName>
    </recommendedName>
</protein>
<dbReference type="InterPro" id="IPR055459">
    <property type="entry name" value="OST48_MD"/>
</dbReference>
<dbReference type="Pfam" id="PF03345">
    <property type="entry name" value="OST48_N"/>
    <property type="match status" value="1"/>
</dbReference>
<evidence type="ECO:0000256" key="6">
    <source>
        <dbReference type="ARBA" id="ARBA00022989"/>
    </source>
</evidence>
<dbReference type="InterPro" id="IPR055457">
    <property type="entry name" value="OST48_N"/>
</dbReference>
<feature type="domain" description="OST48 middle" evidence="10">
    <location>
        <begin position="307"/>
        <end position="446"/>
    </location>
</feature>
<comment type="subcellular location">
    <subcellularLocation>
        <location evidence="8">Endoplasmic reticulum membrane</location>
        <topology evidence="8">Single-pass type I membrane protein</topology>
    </subcellularLocation>
    <subcellularLocation>
        <location evidence="1">Membrane</location>
        <topology evidence="1">Single-pass type I membrane protein</topology>
    </subcellularLocation>
</comment>
<keyword evidence="8" id="KW-0732">Signal</keyword>
<comment type="subunit">
    <text evidence="8">Component of the oligosaccharyltransferase (OST) complex.</text>
</comment>
<evidence type="ECO:0000256" key="7">
    <source>
        <dbReference type="ARBA" id="ARBA00023136"/>
    </source>
</evidence>
<comment type="similarity">
    <text evidence="3 8">Belongs to the DDOST 48 kDa subunit family.</text>
</comment>
<comment type="pathway">
    <text evidence="2 8">Protein modification; protein glycosylation.</text>
</comment>
<dbReference type="Pfam" id="PF23358">
    <property type="entry name" value="OST48_MD"/>
    <property type="match status" value="1"/>
</dbReference>
<name>A0ABR4HA81_9EURO</name>
<evidence type="ECO:0000256" key="8">
    <source>
        <dbReference type="RuleBase" id="RU361142"/>
    </source>
</evidence>
<keyword evidence="12" id="KW-1185">Reference proteome</keyword>
<sequence length="459" mass="50916">MRWCPSLMLFGFLAAVNALSSSGNRLLVVLEDAAEKGLYSTLWGDLEARGYNLIFESPKNEQLSLFELGDRVYDHILLLPPKSKGFGPSLSPKNLVDFINSDGNVLLALSGKSTTPSAVSSLLLEFDLHLSTDRSSVAVDHFNYDTLSASETHDVLVLERPGKLRPDTKDFFGGEGVLAIPSASPHTLGDTSLLAPILRAPATAYSYNPKEDAGSVEEVFATGSQLALVSALQARNSARFTLLGSVESLQDKWFSATVKTPGGKEVKTANQEFAKQLTSWTFKETGVLKVGKIEHHLVKDDLTVEDLNPTIYRVKNETAFTIEISEYAYDKYIPFEVPANDALQLEFTMLSPFHRLNLTPIKQTENSTVFGTQFTVPDQHGIFSFRVNYKRPFLTNIEEKHEVTVRHYAHNEYPRSWKISGGWVWIAGLWSVIGGFLAFVVVWLYSAPTSAEGQRKKTQ</sequence>